<dbReference type="AlphaFoldDB" id="A0A0G0PJ85"/>
<reference evidence="3 4" key="1">
    <citation type="journal article" date="2015" name="Nature">
        <title>rRNA introns, odd ribosomes, and small enigmatic genomes across a large radiation of phyla.</title>
        <authorList>
            <person name="Brown C.T."/>
            <person name="Hug L.A."/>
            <person name="Thomas B.C."/>
            <person name="Sharon I."/>
            <person name="Castelle C.J."/>
            <person name="Singh A."/>
            <person name="Wilkins M.J."/>
            <person name="Williams K.H."/>
            <person name="Banfield J.F."/>
        </authorList>
    </citation>
    <scope>NUCLEOTIDE SEQUENCE [LARGE SCALE GENOMIC DNA]</scope>
</reference>
<dbReference type="CDD" id="cd02440">
    <property type="entry name" value="AdoMet_MTases"/>
    <property type="match status" value="1"/>
</dbReference>
<feature type="transmembrane region" description="Helical" evidence="1">
    <location>
        <begin position="191"/>
        <end position="211"/>
    </location>
</feature>
<dbReference type="EMBL" id="LBWA01000005">
    <property type="protein sequence ID" value="KKQ98124.1"/>
    <property type="molecule type" value="Genomic_DNA"/>
</dbReference>
<feature type="domain" description="Methyltransferase" evidence="2">
    <location>
        <begin position="36"/>
        <end position="140"/>
    </location>
</feature>
<protein>
    <recommendedName>
        <fullName evidence="2">Methyltransferase domain-containing protein</fullName>
    </recommendedName>
</protein>
<proteinExistence type="predicted"/>
<dbReference type="InterPro" id="IPR029063">
    <property type="entry name" value="SAM-dependent_MTases_sf"/>
</dbReference>
<evidence type="ECO:0000259" key="2">
    <source>
        <dbReference type="Pfam" id="PF13847"/>
    </source>
</evidence>
<accession>A0A0G0PJ85</accession>
<dbReference type="GO" id="GO:0008757">
    <property type="term" value="F:S-adenosylmethionine-dependent methyltransferase activity"/>
    <property type="evidence" value="ECO:0007669"/>
    <property type="project" value="InterPro"/>
</dbReference>
<dbReference type="SUPFAM" id="SSF53335">
    <property type="entry name" value="S-adenosyl-L-methionine-dependent methyltransferases"/>
    <property type="match status" value="1"/>
</dbReference>
<dbReference type="Pfam" id="PF13847">
    <property type="entry name" value="Methyltransf_31"/>
    <property type="match status" value="1"/>
</dbReference>
<dbReference type="Proteomes" id="UP000034325">
    <property type="component" value="Unassembled WGS sequence"/>
</dbReference>
<comment type="caution">
    <text evidence="3">The sequence shown here is derived from an EMBL/GenBank/DDBJ whole genome shotgun (WGS) entry which is preliminary data.</text>
</comment>
<dbReference type="InterPro" id="IPR025714">
    <property type="entry name" value="Methyltranfer_dom"/>
</dbReference>
<evidence type="ECO:0000313" key="3">
    <source>
        <dbReference type="EMBL" id="KKQ98124.1"/>
    </source>
</evidence>
<gene>
    <name evidence="3" type="ORF">UT23_C0005G0047</name>
</gene>
<sequence>MGNRKNTKLQTGFKWGGIHPFFYHSFLSSFTPSDLSNKTIVDIGCGKGLNGFLIRTTRDLSGSKMIGIDINENYLNFCKVHNIYDKLYKRKVPKIPIRDKSVDFLLCTEVIEHMTKKQGNELLNEVDRVTRGRALITTPNVFFQTHPGEDEDSHKSLWTSNDFRKRGYKSYGIGLRTTILPSDKLIKIKQALYYLITPISYFFPSISGLLINVKDY</sequence>
<organism evidence="3 4">
    <name type="scientific">Candidatus Woesebacteria bacterium GW2011_GWA1_39_12</name>
    <dbReference type="NCBI Taxonomy" id="1618549"/>
    <lineage>
        <taxon>Bacteria</taxon>
        <taxon>Candidatus Woeseibacteriota</taxon>
    </lineage>
</organism>
<keyword evidence="1" id="KW-0472">Membrane</keyword>
<evidence type="ECO:0000256" key="1">
    <source>
        <dbReference type="SAM" id="Phobius"/>
    </source>
</evidence>
<keyword evidence="1" id="KW-1133">Transmembrane helix</keyword>
<name>A0A0G0PJ85_9BACT</name>
<keyword evidence="1" id="KW-0812">Transmembrane</keyword>
<evidence type="ECO:0000313" key="4">
    <source>
        <dbReference type="Proteomes" id="UP000034325"/>
    </source>
</evidence>
<dbReference type="Gene3D" id="3.40.50.150">
    <property type="entry name" value="Vaccinia Virus protein VP39"/>
    <property type="match status" value="1"/>
</dbReference>